<dbReference type="CDD" id="cd19100">
    <property type="entry name" value="AKR_unchar"/>
    <property type="match status" value="1"/>
</dbReference>
<dbReference type="GO" id="GO:0051536">
    <property type="term" value="F:iron-sulfur cluster binding"/>
    <property type="evidence" value="ECO:0007669"/>
    <property type="project" value="UniProtKB-KW"/>
</dbReference>
<dbReference type="Gene3D" id="3.20.20.100">
    <property type="entry name" value="NADP-dependent oxidoreductase domain"/>
    <property type="match status" value="1"/>
</dbReference>
<evidence type="ECO:0000313" key="6">
    <source>
        <dbReference type="Proteomes" id="UP000032233"/>
    </source>
</evidence>
<evidence type="ECO:0000256" key="2">
    <source>
        <dbReference type="ARBA" id="ARBA00023004"/>
    </source>
</evidence>
<dbReference type="Proteomes" id="UP000032233">
    <property type="component" value="Unassembled WGS sequence"/>
</dbReference>
<dbReference type="InterPro" id="IPR053135">
    <property type="entry name" value="AKR2_Oxidoreductase"/>
</dbReference>
<dbReference type="PROSITE" id="PS51379">
    <property type="entry name" value="4FE4S_FER_2"/>
    <property type="match status" value="1"/>
</dbReference>
<gene>
    <name evidence="5" type="ORF">X474_19190</name>
</gene>
<evidence type="ECO:0000259" key="4">
    <source>
        <dbReference type="PROSITE" id="PS51379"/>
    </source>
</evidence>
<evidence type="ECO:0000256" key="3">
    <source>
        <dbReference type="ARBA" id="ARBA00023014"/>
    </source>
</evidence>
<dbReference type="PANTHER" id="PTHR43312:SF1">
    <property type="entry name" value="NADP-DEPENDENT OXIDOREDUCTASE DOMAIN-CONTAINING PROTEIN"/>
    <property type="match status" value="1"/>
</dbReference>
<dbReference type="PROSITE" id="PS00198">
    <property type="entry name" value="4FE4S_FER_1"/>
    <property type="match status" value="1"/>
</dbReference>
<accession>A0A0D2J2Q9</accession>
<keyword evidence="2" id="KW-0408">Iron</keyword>
<dbReference type="RefSeq" id="WP_044350654.1">
    <property type="nucleotide sequence ID" value="NZ_AZAC01000032.1"/>
</dbReference>
<dbReference type="InterPro" id="IPR036812">
    <property type="entry name" value="NAD(P)_OxRdtase_dom_sf"/>
</dbReference>
<evidence type="ECO:0000256" key="1">
    <source>
        <dbReference type="ARBA" id="ARBA00022723"/>
    </source>
</evidence>
<dbReference type="EMBL" id="AZAC01000032">
    <property type="protein sequence ID" value="KIX12459.1"/>
    <property type="molecule type" value="Genomic_DNA"/>
</dbReference>
<dbReference type="PANTHER" id="PTHR43312">
    <property type="entry name" value="D-THREO-ALDOSE 1-DEHYDROGENASE"/>
    <property type="match status" value="1"/>
</dbReference>
<evidence type="ECO:0000313" key="5">
    <source>
        <dbReference type="EMBL" id="KIX12459.1"/>
    </source>
</evidence>
<dbReference type="SUPFAM" id="SSF51430">
    <property type="entry name" value="NAD(P)-linked oxidoreductase"/>
    <property type="match status" value="1"/>
</dbReference>
<sequence>MNTVKLGKTGLEVTEIGLGGIPLTRMGTDKAVSLIRHCVNEGITFFDTAYMYGISQDMMGEGLSPVREKVILATKSIKRDAAECEREFNESLAKLKTDYVDLFQFHNVSKDGEMEEILAPGGAYEFALKAKEQGKIRHIGFSSHHPDHAIACCETGKFETVQFPFNFLEAEPGLRVFAAAEKQDMGLIGMKPLGGGLLNRADLCFRFLQGHPKVLPIPGIQDQEEIDEILGLYRNRRPLDQNDEKDIQAFKDSLGTRFCHRCGYCMPCTVGIDIPRVMLFKTTGSNFPFEQVKPLYAEPMAQVDECIECGECLGKCPYDLPIPEMLKECQALYNKALAANK</sequence>
<keyword evidence="3" id="KW-0411">Iron-sulfur</keyword>
<dbReference type="Pfam" id="PF00248">
    <property type="entry name" value="Aldo_ket_red"/>
    <property type="match status" value="1"/>
</dbReference>
<dbReference type="STRING" id="1429043.X474_19190"/>
<comment type="caution">
    <text evidence="5">The sequence shown here is derived from an EMBL/GenBank/DDBJ whole genome shotgun (WGS) entry which is preliminary data.</text>
</comment>
<dbReference type="SUPFAM" id="SSF46548">
    <property type="entry name" value="alpha-helical ferredoxin"/>
    <property type="match status" value="1"/>
</dbReference>
<name>A0A0D2J2Q9_9BACT</name>
<reference evidence="5 6" key="1">
    <citation type="submission" date="2013-11" db="EMBL/GenBank/DDBJ databases">
        <title>Metagenomic analysis of a methanogenic consortium involved in long chain n-alkane degradation.</title>
        <authorList>
            <person name="Davidova I.A."/>
            <person name="Callaghan A.V."/>
            <person name="Wawrik B."/>
            <person name="Pruitt S."/>
            <person name="Marks C."/>
            <person name="Duncan K.E."/>
            <person name="Suflita J.M."/>
        </authorList>
    </citation>
    <scope>NUCLEOTIDE SEQUENCE [LARGE SCALE GENOMIC DNA]</scope>
    <source>
        <strain evidence="5 6">SPR</strain>
    </source>
</reference>
<protein>
    <recommendedName>
        <fullName evidence="4">4Fe-4S ferredoxin-type domain-containing protein</fullName>
    </recommendedName>
</protein>
<feature type="domain" description="4Fe-4S ferredoxin-type" evidence="4">
    <location>
        <begin position="297"/>
        <end position="326"/>
    </location>
</feature>
<dbReference type="OrthoDB" id="9773828at2"/>
<organism evidence="5 6">
    <name type="scientific">Dethiosulfatarculus sandiegensis</name>
    <dbReference type="NCBI Taxonomy" id="1429043"/>
    <lineage>
        <taxon>Bacteria</taxon>
        <taxon>Pseudomonadati</taxon>
        <taxon>Thermodesulfobacteriota</taxon>
        <taxon>Desulfarculia</taxon>
        <taxon>Desulfarculales</taxon>
        <taxon>Desulfarculaceae</taxon>
        <taxon>Dethiosulfatarculus</taxon>
    </lineage>
</organism>
<dbReference type="GO" id="GO:0046872">
    <property type="term" value="F:metal ion binding"/>
    <property type="evidence" value="ECO:0007669"/>
    <property type="project" value="UniProtKB-KW"/>
</dbReference>
<dbReference type="Pfam" id="PF13534">
    <property type="entry name" value="Fer4_17"/>
    <property type="match status" value="1"/>
</dbReference>
<dbReference type="FunCoup" id="A0A0D2J2Q9">
    <property type="interactions" value="649"/>
</dbReference>
<dbReference type="InterPro" id="IPR017900">
    <property type="entry name" value="4Fe4S_Fe_S_CS"/>
</dbReference>
<proteinExistence type="predicted"/>
<dbReference type="AlphaFoldDB" id="A0A0D2J2Q9"/>
<keyword evidence="6" id="KW-1185">Reference proteome</keyword>
<keyword evidence="1" id="KW-0479">Metal-binding</keyword>
<dbReference type="InParanoid" id="A0A0D2J2Q9"/>
<dbReference type="InterPro" id="IPR023210">
    <property type="entry name" value="NADP_OxRdtase_dom"/>
</dbReference>
<dbReference type="InterPro" id="IPR017896">
    <property type="entry name" value="4Fe4S_Fe-S-bd"/>
</dbReference>